<dbReference type="AlphaFoldDB" id="A0A1B6QIM9"/>
<gene>
    <name evidence="1" type="ORF">SORBI_3001G125600</name>
</gene>
<keyword evidence="2" id="KW-1185">Reference proteome</keyword>
<evidence type="ECO:0000313" key="1">
    <source>
        <dbReference type="EMBL" id="KXG37782.1"/>
    </source>
</evidence>
<organism evidence="1 2">
    <name type="scientific">Sorghum bicolor</name>
    <name type="common">Sorghum</name>
    <name type="synonym">Sorghum vulgare</name>
    <dbReference type="NCBI Taxonomy" id="4558"/>
    <lineage>
        <taxon>Eukaryota</taxon>
        <taxon>Viridiplantae</taxon>
        <taxon>Streptophyta</taxon>
        <taxon>Embryophyta</taxon>
        <taxon>Tracheophyta</taxon>
        <taxon>Spermatophyta</taxon>
        <taxon>Magnoliopsida</taxon>
        <taxon>Liliopsida</taxon>
        <taxon>Poales</taxon>
        <taxon>Poaceae</taxon>
        <taxon>PACMAD clade</taxon>
        <taxon>Panicoideae</taxon>
        <taxon>Andropogonodae</taxon>
        <taxon>Andropogoneae</taxon>
        <taxon>Sorghinae</taxon>
        <taxon>Sorghum</taxon>
    </lineage>
</organism>
<sequence length="89" mass="9500">MKASWPSLILDSIVTTRPAAGRTAVRSPDRSVSAACAPSPPLTPGYCAELGLHTATAPGSLRREEQHLRQKALKKLMLSFGISGTTYCF</sequence>
<accession>A0A1B6QIM9</accession>
<dbReference type="Gramene" id="KXG37782">
    <property type="protein sequence ID" value="KXG37782"/>
    <property type="gene ID" value="SORBI_3001G125600"/>
</dbReference>
<reference evidence="2" key="2">
    <citation type="journal article" date="2018" name="Plant J.">
        <title>The Sorghum bicolor reference genome: improved assembly, gene annotations, a transcriptome atlas, and signatures of genome organization.</title>
        <authorList>
            <person name="McCormick R.F."/>
            <person name="Truong S.K."/>
            <person name="Sreedasyam A."/>
            <person name="Jenkins J."/>
            <person name="Shu S."/>
            <person name="Sims D."/>
            <person name="Kennedy M."/>
            <person name="Amirebrahimi M."/>
            <person name="Weers B.D."/>
            <person name="McKinley B."/>
            <person name="Mattison A."/>
            <person name="Morishige D.T."/>
            <person name="Grimwood J."/>
            <person name="Schmutz J."/>
            <person name="Mullet J.E."/>
        </authorList>
    </citation>
    <scope>NUCLEOTIDE SEQUENCE [LARGE SCALE GENOMIC DNA]</scope>
    <source>
        <strain evidence="2">cv. BTx623</strain>
    </source>
</reference>
<dbReference type="InParanoid" id="A0A1B6QIM9"/>
<proteinExistence type="predicted"/>
<dbReference type="EMBL" id="CM000760">
    <property type="protein sequence ID" value="KXG37782.1"/>
    <property type="molecule type" value="Genomic_DNA"/>
</dbReference>
<evidence type="ECO:0000313" key="2">
    <source>
        <dbReference type="Proteomes" id="UP000000768"/>
    </source>
</evidence>
<protein>
    <submittedName>
        <fullName evidence="1">Uncharacterized protein</fullName>
    </submittedName>
</protein>
<reference evidence="1 2" key="1">
    <citation type="journal article" date="2009" name="Nature">
        <title>The Sorghum bicolor genome and the diversification of grasses.</title>
        <authorList>
            <person name="Paterson A.H."/>
            <person name="Bowers J.E."/>
            <person name="Bruggmann R."/>
            <person name="Dubchak I."/>
            <person name="Grimwood J."/>
            <person name="Gundlach H."/>
            <person name="Haberer G."/>
            <person name="Hellsten U."/>
            <person name="Mitros T."/>
            <person name="Poliakov A."/>
            <person name="Schmutz J."/>
            <person name="Spannagl M."/>
            <person name="Tang H."/>
            <person name="Wang X."/>
            <person name="Wicker T."/>
            <person name="Bharti A.K."/>
            <person name="Chapman J."/>
            <person name="Feltus F.A."/>
            <person name="Gowik U."/>
            <person name="Grigoriev I.V."/>
            <person name="Lyons E."/>
            <person name="Maher C.A."/>
            <person name="Martis M."/>
            <person name="Narechania A."/>
            <person name="Otillar R.P."/>
            <person name="Penning B.W."/>
            <person name="Salamov A.A."/>
            <person name="Wang Y."/>
            <person name="Zhang L."/>
            <person name="Carpita N.C."/>
            <person name="Freeling M."/>
            <person name="Gingle A.R."/>
            <person name="Hash C.T."/>
            <person name="Keller B."/>
            <person name="Klein P."/>
            <person name="Kresovich S."/>
            <person name="McCann M.C."/>
            <person name="Ming R."/>
            <person name="Peterson D.G."/>
            <person name="Mehboob-ur-Rahman"/>
            <person name="Ware D."/>
            <person name="Westhoff P."/>
            <person name="Mayer K.F."/>
            <person name="Messing J."/>
            <person name="Rokhsar D.S."/>
        </authorList>
    </citation>
    <scope>NUCLEOTIDE SEQUENCE [LARGE SCALE GENOMIC DNA]</scope>
    <source>
        <strain evidence="2">cv. BTx623</strain>
    </source>
</reference>
<dbReference type="Proteomes" id="UP000000768">
    <property type="component" value="Chromosome 1"/>
</dbReference>
<name>A0A1B6QIM9_SORBI</name>